<keyword evidence="3" id="KW-1185">Reference proteome</keyword>
<dbReference type="RefSeq" id="WP_208177126.1">
    <property type="nucleotide sequence ID" value="NZ_JAGETZ010000011.1"/>
</dbReference>
<dbReference type="Proteomes" id="UP000664369">
    <property type="component" value="Unassembled WGS sequence"/>
</dbReference>
<gene>
    <name evidence="2" type="ORF">J4E00_20400</name>
</gene>
<comment type="caution">
    <text evidence="2">The sequence shown here is derived from an EMBL/GenBank/DDBJ whole genome shotgun (WGS) entry which is preliminary data.</text>
</comment>
<dbReference type="EMBL" id="JAGETZ010000011">
    <property type="protein sequence ID" value="MBO2011437.1"/>
    <property type="molecule type" value="Genomic_DNA"/>
</dbReference>
<evidence type="ECO:0000256" key="1">
    <source>
        <dbReference type="SAM" id="SignalP"/>
    </source>
</evidence>
<feature type="signal peptide" evidence="1">
    <location>
        <begin position="1"/>
        <end position="21"/>
    </location>
</feature>
<name>A0ABS3QJV8_9BACT</name>
<evidence type="ECO:0000313" key="3">
    <source>
        <dbReference type="Proteomes" id="UP000664369"/>
    </source>
</evidence>
<organism evidence="2 3">
    <name type="scientific">Hymenobacter negativus</name>
    <dbReference type="NCBI Taxonomy" id="2795026"/>
    <lineage>
        <taxon>Bacteria</taxon>
        <taxon>Pseudomonadati</taxon>
        <taxon>Bacteroidota</taxon>
        <taxon>Cytophagia</taxon>
        <taxon>Cytophagales</taxon>
        <taxon>Hymenobacteraceae</taxon>
        <taxon>Hymenobacter</taxon>
    </lineage>
</organism>
<proteinExistence type="predicted"/>
<evidence type="ECO:0000313" key="2">
    <source>
        <dbReference type="EMBL" id="MBO2011437.1"/>
    </source>
</evidence>
<protein>
    <recommendedName>
        <fullName evidence="4">Porin</fullName>
    </recommendedName>
</protein>
<sequence length="443" mass="48708">MKLKNYHLPYALILAALPVLASAQTLKDGKLTLNPDGSHYVKFTLFNQVWARYNQSNPGTLVNGYAKPNTFDVGIRRFRIQFFGQLTDRVFVYSQIGINNFGYDSAPKTGFFLHDAVGEYAVVKKHLSLGAGLGAWNGLSRLTASSVGSIMGIDLPLVAETTNDVNDQFGRKLSLYAKGKLGQLDYRVALSDPLLVANAPINTFATFSGRPPKAQYQGYFMYQFKDQESNLTAYNAGTYLGQKNVLNVGAGFIVQPEAMWYRNTGSPDTLTQAMKQVAVDLFYDAPLDTAKGAASISFYAVAMHLDYGPGYLRYTGPMNPANGISTKAASTQVPGAGNTFGNAVPLFGTGNVLYGQLGYKFRENLLGSTTFMPYVSYQYASYKRLADNMHYFDAGVNWLLNGQGSKLTVSYQNRPVYSFHADGTNRVDTRNSAVVVQYQVFFN</sequence>
<accession>A0ABS3QJV8</accession>
<feature type="chain" id="PRO_5046857999" description="Porin" evidence="1">
    <location>
        <begin position="22"/>
        <end position="443"/>
    </location>
</feature>
<reference evidence="2 3" key="1">
    <citation type="submission" date="2021-03" db="EMBL/GenBank/DDBJ databases">
        <authorList>
            <person name="Kim M.K."/>
        </authorList>
    </citation>
    <scope>NUCLEOTIDE SEQUENCE [LARGE SCALE GENOMIC DNA]</scope>
    <source>
        <strain evidence="2 3">BT442</strain>
    </source>
</reference>
<keyword evidence="1" id="KW-0732">Signal</keyword>
<evidence type="ECO:0008006" key="4">
    <source>
        <dbReference type="Google" id="ProtNLM"/>
    </source>
</evidence>